<dbReference type="SUPFAM" id="SSF46689">
    <property type="entry name" value="Homeodomain-like"/>
    <property type="match status" value="1"/>
</dbReference>
<dbReference type="SMART" id="SM00487">
    <property type="entry name" value="DEXDc"/>
    <property type="match status" value="1"/>
</dbReference>
<dbReference type="Gene3D" id="3.40.50.10810">
    <property type="entry name" value="Tandem AAA-ATPase domain"/>
    <property type="match status" value="1"/>
</dbReference>
<keyword evidence="1" id="KW-0378">Hydrolase</keyword>
<dbReference type="InterPro" id="IPR049730">
    <property type="entry name" value="SNF2/RAD54-like_C"/>
</dbReference>
<dbReference type="GO" id="GO:0003677">
    <property type="term" value="F:DNA binding"/>
    <property type="evidence" value="ECO:0007669"/>
    <property type="project" value="InterPro"/>
</dbReference>
<dbReference type="EMBL" id="GDID01001894">
    <property type="protein sequence ID" value="JAP94712.1"/>
    <property type="molecule type" value="Transcribed_RNA"/>
</dbReference>
<dbReference type="PROSITE" id="PS51194">
    <property type="entry name" value="HELICASE_CTER"/>
    <property type="match status" value="1"/>
</dbReference>
<name>A0A146KD46_9EUKA</name>
<reference evidence="4" key="1">
    <citation type="submission" date="2015-07" db="EMBL/GenBank/DDBJ databases">
        <title>Adaptation to a free-living lifestyle via gene acquisitions in the diplomonad Trepomonas sp. PC1.</title>
        <authorList>
            <person name="Xu F."/>
            <person name="Jerlstrom-Hultqvist J."/>
            <person name="Kolisko M."/>
            <person name="Simpson A.G.B."/>
            <person name="Roger A.J."/>
            <person name="Svard S.G."/>
            <person name="Andersson J.O."/>
        </authorList>
    </citation>
    <scope>NUCLEOTIDE SEQUENCE</scope>
    <source>
        <strain evidence="4">PC1</strain>
    </source>
</reference>
<dbReference type="PANTHER" id="PTHR10799">
    <property type="entry name" value="SNF2/RAD54 HELICASE FAMILY"/>
    <property type="match status" value="1"/>
</dbReference>
<feature type="domain" description="Helicase C-terminal" evidence="3">
    <location>
        <begin position="357"/>
        <end position="510"/>
    </location>
</feature>
<dbReference type="Gene3D" id="3.40.50.300">
    <property type="entry name" value="P-loop containing nucleotide triphosphate hydrolases"/>
    <property type="match status" value="1"/>
</dbReference>
<dbReference type="GO" id="GO:0006338">
    <property type="term" value="P:chromatin remodeling"/>
    <property type="evidence" value="ECO:0007669"/>
    <property type="project" value="InterPro"/>
</dbReference>
<feature type="domain" description="Helicase ATP-binding" evidence="2">
    <location>
        <begin position="63"/>
        <end position="227"/>
    </location>
</feature>
<dbReference type="Pfam" id="PF09111">
    <property type="entry name" value="SLIDE"/>
    <property type="match status" value="1"/>
</dbReference>
<dbReference type="InterPro" id="IPR014001">
    <property type="entry name" value="Helicase_ATP-bd"/>
</dbReference>
<dbReference type="GO" id="GO:0016787">
    <property type="term" value="F:hydrolase activity"/>
    <property type="evidence" value="ECO:0007669"/>
    <property type="project" value="UniProtKB-KW"/>
</dbReference>
<sequence>HTTTPATVVKQEQQFKSVNIREQPKNLTGGTLKYYQMDSLVWLMNVHKISNTYNQHFRNQNVKNPYQYQINAILADQMGLGKTIQTLALFCQVYESFGIRGRHLIVVPKSTIPQWQQEIQKWCPMFRQLTVIGEREERDQQIQLLQSNKYDLVLTTYDVIRIEANHFLKQEWSYLVLDEGHKLKDTESIISQTVKRLICDHKLLLTGTPIQNDLKELWSLLNTMMPYIFNNAEQFVAFVQAEDGVKSLQKMMKIFLLRREKDQVEQLPPKHEYLIHCPMTTLQKKIYRGILTKDMDTLQQALKSKSQDFGKSSLLNILMQLRKVSDHPYLFRGIEPEPFRDGDHLINVSGKMVVMHQLVTKILEMKEKVLIFCQMTNLLNIIADYMHYKGIAFCRIDGSTELSERSAHMKKFMQMDSGINVFLLSTRAGCLGLNLTAASHVIVYQQDFNPQVDQQAVARAYRILQKRPVFVYRLLSENSVDVKVYERACVKMELDKLIIQSGNFTGKGLERDVTKSLHKGGLLELISFKTDEMFKDVKVGEKEELPDYNLGPEMEFTAEKVDKLLSEAQVYQDLALKKAQEEKMKAEEILNKLSTDGKLEGFDTRELYSFEGEQYGRENLKKLTQEMYEKKQLSGSSAMKFRMAIEEDERDKRFYPTMTRFRKSNLYRPDFYLLADEFYKMQNKILKEIQTQIEPIFEKDQHLTYDEYIAMIKNSSPQLYKEKYSNTELPGLNEADVATYMRYLEVNCPHMNNKDLTKKDFTAILASITEYDLANYPEILGIRKIQQTDLQEQKMVESPILGQNLFPYEMLSPKLNNILSSKQLDCSGKENLEIAYQLFLKQNPKSTLTEDDFTLYSQNLLQNLYKLGDGEKIQQRLQKAQLRRKMFMEKVRTLRAYIELYDFPLIEMKVPVFAQKRKTFSVLEDRYLLFLTDCFGLGRWAEIVTFIRVSPVFQLDWWFKTRDEEEIMKRVERLIDEIGRIKK</sequence>
<protein>
    <submittedName>
        <fullName evidence="4">SNF2 family N-terminal domain-containing protein</fullName>
    </submittedName>
</protein>
<dbReference type="InterPro" id="IPR038718">
    <property type="entry name" value="SNF2-like_sf"/>
</dbReference>
<dbReference type="CDD" id="cd18793">
    <property type="entry name" value="SF2_C_SNF"/>
    <property type="match status" value="1"/>
</dbReference>
<dbReference type="InterPro" id="IPR015195">
    <property type="entry name" value="SLIDE"/>
</dbReference>
<dbReference type="InterPro" id="IPR009057">
    <property type="entry name" value="Homeodomain-like_sf"/>
</dbReference>
<dbReference type="InterPro" id="IPR001650">
    <property type="entry name" value="Helicase_C-like"/>
</dbReference>
<proteinExistence type="predicted"/>
<dbReference type="PROSITE" id="PS51192">
    <property type="entry name" value="HELICASE_ATP_BIND_1"/>
    <property type="match status" value="1"/>
</dbReference>
<feature type="non-terminal residue" evidence="4">
    <location>
        <position position="983"/>
    </location>
</feature>
<accession>A0A146KD46</accession>
<dbReference type="AlphaFoldDB" id="A0A146KD46"/>
<dbReference type="Pfam" id="PF00176">
    <property type="entry name" value="SNF2-rel_dom"/>
    <property type="match status" value="1"/>
</dbReference>
<gene>
    <name evidence="4" type="ORF">TPC1_12544</name>
</gene>
<dbReference type="CDD" id="cd17919">
    <property type="entry name" value="DEXHc_Snf"/>
    <property type="match status" value="1"/>
</dbReference>
<dbReference type="Gene3D" id="1.10.10.60">
    <property type="entry name" value="Homeodomain-like"/>
    <property type="match status" value="1"/>
</dbReference>
<evidence type="ECO:0000256" key="1">
    <source>
        <dbReference type="ARBA" id="ARBA00022801"/>
    </source>
</evidence>
<dbReference type="GO" id="GO:0005524">
    <property type="term" value="F:ATP binding"/>
    <property type="evidence" value="ECO:0007669"/>
    <property type="project" value="InterPro"/>
</dbReference>
<evidence type="ECO:0000313" key="4">
    <source>
        <dbReference type="EMBL" id="JAP94712.1"/>
    </source>
</evidence>
<dbReference type="FunFam" id="3.40.50.300:FF:002464">
    <property type="entry name" value="Putative SNF2 family helicase"/>
    <property type="match status" value="1"/>
</dbReference>
<evidence type="ECO:0000259" key="3">
    <source>
        <dbReference type="PROSITE" id="PS51194"/>
    </source>
</evidence>
<dbReference type="SMART" id="SM00490">
    <property type="entry name" value="HELICc"/>
    <property type="match status" value="1"/>
</dbReference>
<dbReference type="Pfam" id="PF00271">
    <property type="entry name" value="Helicase_C"/>
    <property type="match status" value="1"/>
</dbReference>
<evidence type="ECO:0000259" key="2">
    <source>
        <dbReference type="PROSITE" id="PS51192"/>
    </source>
</evidence>
<dbReference type="GO" id="GO:0005634">
    <property type="term" value="C:nucleus"/>
    <property type="evidence" value="ECO:0007669"/>
    <property type="project" value="InterPro"/>
</dbReference>
<dbReference type="InterPro" id="IPR000330">
    <property type="entry name" value="SNF2_N"/>
</dbReference>
<dbReference type="SUPFAM" id="SSF52540">
    <property type="entry name" value="P-loop containing nucleoside triphosphate hydrolases"/>
    <property type="match status" value="2"/>
</dbReference>
<dbReference type="InterPro" id="IPR027417">
    <property type="entry name" value="P-loop_NTPase"/>
</dbReference>
<organism evidence="4">
    <name type="scientific">Trepomonas sp. PC1</name>
    <dbReference type="NCBI Taxonomy" id="1076344"/>
    <lineage>
        <taxon>Eukaryota</taxon>
        <taxon>Metamonada</taxon>
        <taxon>Diplomonadida</taxon>
        <taxon>Hexamitidae</taxon>
        <taxon>Hexamitinae</taxon>
        <taxon>Trepomonas</taxon>
    </lineage>
</organism>
<feature type="non-terminal residue" evidence="4">
    <location>
        <position position="1"/>
    </location>
</feature>